<comment type="caution">
    <text evidence="2">The sequence shown here is derived from an EMBL/GenBank/DDBJ whole genome shotgun (WGS) entry which is preliminary data.</text>
</comment>
<dbReference type="Proteomes" id="UP000178197">
    <property type="component" value="Unassembled WGS sequence"/>
</dbReference>
<evidence type="ECO:0000313" key="2">
    <source>
        <dbReference type="EMBL" id="OGN12611.1"/>
    </source>
</evidence>
<keyword evidence="1" id="KW-0472">Membrane</keyword>
<feature type="transmembrane region" description="Helical" evidence="1">
    <location>
        <begin position="73"/>
        <end position="95"/>
    </location>
</feature>
<dbReference type="EMBL" id="MGJT01000016">
    <property type="protein sequence ID" value="OGN12611.1"/>
    <property type="molecule type" value="Genomic_DNA"/>
</dbReference>
<organism evidence="2 3">
    <name type="scientific">Candidatus Yanofskybacteria bacterium RIFCSPHIGHO2_02_FULL_43_15c</name>
    <dbReference type="NCBI Taxonomy" id="1802679"/>
    <lineage>
        <taxon>Bacteria</taxon>
        <taxon>Candidatus Yanofskyibacteriota</taxon>
    </lineage>
</organism>
<sequence>MLKKYELQLKIIVLSILSFTMPTFVFASSVDEGLLIVRGVGRFIFVLSVVGFIIFLIISLIKRKFFRKTTLIFIICMALGVLIITFRTSIADIFFPDPY</sequence>
<feature type="transmembrane region" description="Helical" evidence="1">
    <location>
        <begin position="43"/>
        <end position="61"/>
    </location>
</feature>
<keyword evidence="1" id="KW-1133">Transmembrane helix</keyword>
<gene>
    <name evidence="2" type="ORF">A3C71_01380</name>
</gene>
<evidence type="ECO:0000256" key="1">
    <source>
        <dbReference type="SAM" id="Phobius"/>
    </source>
</evidence>
<accession>A0A1F8FHM4</accession>
<reference evidence="2 3" key="1">
    <citation type="journal article" date="2016" name="Nat. Commun.">
        <title>Thousands of microbial genomes shed light on interconnected biogeochemical processes in an aquifer system.</title>
        <authorList>
            <person name="Anantharaman K."/>
            <person name="Brown C.T."/>
            <person name="Hug L.A."/>
            <person name="Sharon I."/>
            <person name="Castelle C.J."/>
            <person name="Probst A.J."/>
            <person name="Thomas B.C."/>
            <person name="Singh A."/>
            <person name="Wilkins M.J."/>
            <person name="Karaoz U."/>
            <person name="Brodie E.L."/>
            <person name="Williams K.H."/>
            <person name="Hubbard S.S."/>
            <person name="Banfield J.F."/>
        </authorList>
    </citation>
    <scope>NUCLEOTIDE SEQUENCE [LARGE SCALE GENOMIC DNA]</scope>
</reference>
<proteinExistence type="predicted"/>
<keyword evidence="1" id="KW-0812">Transmembrane</keyword>
<protein>
    <submittedName>
        <fullName evidence="2">Uncharacterized protein</fullName>
    </submittedName>
</protein>
<name>A0A1F8FHM4_9BACT</name>
<dbReference type="AlphaFoldDB" id="A0A1F8FHM4"/>
<evidence type="ECO:0000313" key="3">
    <source>
        <dbReference type="Proteomes" id="UP000178197"/>
    </source>
</evidence>